<feature type="region of interest" description="Disordered" evidence="1">
    <location>
        <begin position="89"/>
        <end position="117"/>
    </location>
</feature>
<gene>
    <name evidence="3" type="ORF">HGRIS_012950</name>
</gene>
<organism evidence="3 4">
    <name type="scientific">Hohenbuehelia grisea</name>
    <dbReference type="NCBI Taxonomy" id="104357"/>
    <lineage>
        <taxon>Eukaryota</taxon>
        <taxon>Fungi</taxon>
        <taxon>Dikarya</taxon>
        <taxon>Basidiomycota</taxon>
        <taxon>Agaricomycotina</taxon>
        <taxon>Agaricomycetes</taxon>
        <taxon>Agaricomycetidae</taxon>
        <taxon>Agaricales</taxon>
        <taxon>Pleurotineae</taxon>
        <taxon>Pleurotaceae</taxon>
        <taxon>Hohenbuehelia</taxon>
    </lineage>
</organism>
<feature type="compositionally biased region" description="Pro residues" evidence="1">
    <location>
        <begin position="480"/>
        <end position="490"/>
    </location>
</feature>
<accession>A0ABR3ITY8</accession>
<evidence type="ECO:0000313" key="3">
    <source>
        <dbReference type="EMBL" id="KAL0946776.1"/>
    </source>
</evidence>
<dbReference type="InterPro" id="IPR024325">
    <property type="entry name" value="DUF3835"/>
</dbReference>
<protein>
    <recommendedName>
        <fullName evidence="2">DUF3835 domain-containing protein</fullName>
    </recommendedName>
</protein>
<evidence type="ECO:0000313" key="4">
    <source>
        <dbReference type="Proteomes" id="UP001556367"/>
    </source>
</evidence>
<dbReference type="EMBL" id="JASNQZ010000015">
    <property type="protein sequence ID" value="KAL0946776.1"/>
    <property type="molecule type" value="Genomic_DNA"/>
</dbReference>
<comment type="caution">
    <text evidence="3">The sequence shown here is derived from an EMBL/GenBank/DDBJ whole genome shotgun (WGS) entry which is preliminary data.</text>
</comment>
<feature type="compositionally biased region" description="Acidic residues" evidence="1">
    <location>
        <begin position="308"/>
        <end position="331"/>
    </location>
</feature>
<reference evidence="4" key="1">
    <citation type="submission" date="2024-06" db="EMBL/GenBank/DDBJ databases">
        <title>Multi-omics analyses provide insights into the biosynthesis of the anticancer antibiotic pleurotin in Hohenbuehelia grisea.</title>
        <authorList>
            <person name="Weaver J.A."/>
            <person name="Alberti F."/>
        </authorList>
    </citation>
    <scope>NUCLEOTIDE SEQUENCE [LARGE SCALE GENOMIC DNA]</scope>
    <source>
        <strain evidence="4">T-177</strain>
    </source>
</reference>
<feature type="compositionally biased region" description="Polar residues" evidence="1">
    <location>
        <begin position="89"/>
        <end position="99"/>
    </location>
</feature>
<sequence>MATQGETRDLSSGPNQVMQALIQSIAGEPIAQDGKPSPEAIKKLASKLSELVGEEAAQGFLEGRNERGELLNEEGLPIVDITEPTTGVSALEGSSTAVPQNDDLIPLSSLPSAERERRRLQREKILDMLEEEERIEQAREDAREAADRQASLQQRSAAAKEEVAGLKAATEMQRKMGKALLRGLGDSRKKAAPAEPAASSPTLDKPRTDGTPKKSVSFADAKPAATDATREGQWGDVSLAKLQAKNRPTLVNKAEKLMKMDVVERIPGPPTEPPAEDDKDSDDESVTHEVSVTADLDDNDYDNPPPFSDDESEDGEDGEAQAILEEEEFDFDTAQHHREIALEYHDKRKAMADATRSAFNAHSHEPEGSEGDYDDLHGGPIGDKPALSRFQADRLGKTYTASHSLDTILPASSTRSMQDAIRLGKLDADNRLVGEAADSESEDDKEAAQQIFELLKKGQIYNAGPNPQAASSNLAQARPQEPPHGPPPSKNPHVVDSVMERRPPNNSPTSVRQQVPSSKSQAASQATPLVPSQPVAPAILQSPSFPMIVDSPSFRPPQSRRPDRPPTVMSTTVKESAPKIDRPSLSTEAAEGKPIQKVSRFMQNRM</sequence>
<dbReference type="Proteomes" id="UP001556367">
    <property type="component" value="Unassembled WGS sequence"/>
</dbReference>
<name>A0ABR3ITY8_9AGAR</name>
<feature type="compositionally biased region" description="Basic and acidic residues" evidence="1">
    <location>
        <begin position="135"/>
        <end position="147"/>
    </location>
</feature>
<feature type="compositionally biased region" description="Acidic residues" evidence="1">
    <location>
        <begin position="274"/>
        <end position="284"/>
    </location>
</feature>
<feature type="domain" description="DUF3835" evidence="2">
    <location>
        <begin position="591"/>
        <end position="606"/>
    </location>
</feature>
<feature type="compositionally biased region" description="Low complexity" evidence="1">
    <location>
        <begin position="148"/>
        <end position="157"/>
    </location>
</feature>
<evidence type="ECO:0000259" key="2">
    <source>
        <dbReference type="Pfam" id="PF12927"/>
    </source>
</evidence>
<feature type="domain" description="DUF3835" evidence="2">
    <location>
        <begin position="326"/>
        <end position="395"/>
    </location>
</feature>
<feature type="compositionally biased region" description="Polar residues" evidence="1">
    <location>
        <begin position="507"/>
        <end position="527"/>
    </location>
</feature>
<evidence type="ECO:0000256" key="1">
    <source>
        <dbReference type="SAM" id="MobiDB-lite"/>
    </source>
</evidence>
<feature type="region of interest" description="Disordered" evidence="1">
    <location>
        <begin position="135"/>
        <end position="338"/>
    </location>
</feature>
<feature type="region of interest" description="Disordered" evidence="1">
    <location>
        <begin position="353"/>
        <end position="386"/>
    </location>
</feature>
<feature type="region of interest" description="Disordered" evidence="1">
    <location>
        <begin position="459"/>
        <end position="606"/>
    </location>
</feature>
<feature type="compositionally biased region" description="Basic and acidic residues" evidence="1">
    <location>
        <begin position="253"/>
        <end position="264"/>
    </location>
</feature>
<proteinExistence type="predicted"/>
<dbReference type="Pfam" id="PF12927">
    <property type="entry name" value="DUF3835"/>
    <property type="match status" value="2"/>
</dbReference>
<keyword evidence="4" id="KW-1185">Reference proteome</keyword>